<evidence type="ECO:0000313" key="2">
    <source>
        <dbReference type="Proteomes" id="UP001529510"/>
    </source>
</evidence>
<sequence length="50" mass="6075">VDPYGFERSNDFDYESYEELMSEYLAVLTKRSIKWSKLLKGKRRVDRNLK</sequence>
<accession>A0ABD0S225</accession>
<dbReference type="Proteomes" id="UP001529510">
    <property type="component" value="Unassembled WGS sequence"/>
</dbReference>
<protein>
    <submittedName>
        <fullName evidence="1">Uncharacterized protein</fullName>
    </submittedName>
</protein>
<evidence type="ECO:0000313" key="1">
    <source>
        <dbReference type="EMBL" id="KAL0204451.1"/>
    </source>
</evidence>
<reference evidence="1 2" key="1">
    <citation type="submission" date="2024-05" db="EMBL/GenBank/DDBJ databases">
        <title>Genome sequencing and assembly of Indian major carp, Cirrhinus mrigala (Hamilton, 1822).</title>
        <authorList>
            <person name="Mohindra V."/>
            <person name="Chowdhury L.M."/>
            <person name="Lal K."/>
            <person name="Jena J.K."/>
        </authorList>
    </citation>
    <scope>NUCLEOTIDE SEQUENCE [LARGE SCALE GENOMIC DNA]</scope>
    <source>
        <strain evidence="1">CM1030</strain>
        <tissue evidence="1">Blood</tissue>
    </source>
</reference>
<feature type="non-terminal residue" evidence="1">
    <location>
        <position position="1"/>
    </location>
</feature>
<comment type="caution">
    <text evidence="1">The sequence shown here is derived from an EMBL/GenBank/DDBJ whole genome shotgun (WGS) entry which is preliminary data.</text>
</comment>
<gene>
    <name evidence="1" type="ORF">M9458_002469</name>
</gene>
<dbReference type="AlphaFoldDB" id="A0ABD0S225"/>
<dbReference type="EMBL" id="JAMKFB020000001">
    <property type="protein sequence ID" value="KAL0204451.1"/>
    <property type="molecule type" value="Genomic_DNA"/>
</dbReference>
<organism evidence="1 2">
    <name type="scientific">Cirrhinus mrigala</name>
    <name type="common">Mrigala</name>
    <dbReference type="NCBI Taxonomy" id="683832"/>
    <lineage>
        <taxon>Eukaryota</taxon>
        <taxon>Metazoa</taxon>
        <taxon>Chordata</taxon>
        <taxon>Craniata</taxon>
        <taxon>Vertebrata</taxon>
        <taxon>Euteleostomi</taxon>
        <taxon>Actinopterygii</taxon>
        <taxon>Neopterygii</taxon>
        <taxon>Teleostei</taxon>
        <taxon>Ostariophysi</taxon>
        <taxon>Cypriniformes</taxon>
        <taxon>Cyprinidae</taxon>
        <taxon>Labeoninae</taxon>
        <taxon>Labeonini</taxon>
        <taxon>Cirrhinus</taxon>
    </lineage>
</organism>
<proteinExistence type="predicted"/>
<name>A0ABD0S225_CIRMR</name>
<keyword evidence="2" id="KW-1185">Reference proteome</keyword>
<feature type="non-terminal residue" evidence="1">
    <location>
        <position position="50"/>
    </location>
</feature>